<dbReference type="CTD" id="11054"/>
<feature type="compositionally biased region" description="Basic and acidic residues" evidence="2">
    <location>
        <begin position="425"/>
        <end position="445"/>
    </location>
</feature>
<dbReference type="PANTHER" id="PTHR14015:SF1">
    <property type="entry name" value="OPIOID GROWTH FACTOR RECEPTOR"/>
    <property type="match status" value="1"/>
</dbReference>
<feature type="region of interest" description="Disordered" evidence="2">
    <location>
        <begin position="1"/>
        <end position="56"/>
    </location>
</feature>
<evidence type="ECO:0000256" key="1">
    <source>
        <dbReference type="ARBA" id="ARBA00010365"/>
    </source>
</evidence>
<accession>A0A6P7YYU6</accession>
<dbReference type="GO" id="GO:0016020">
    <property type="term" value="C:membrane"/>
    <property type="evidence" value="ECO:0007669"/>
    <property type="project" value="InterPro"/>
</dbReference>
<keyword evidence="5" id="KW-0675">Receptor</keyword>
<dbReference type="InterPro" id="IPR006757">
    <property type="entry name" value="OGF_rcpt"/>
</dbReference>
<dbReference type="InterPro" id="IPR039574">
    <property type="entry name" value="OGFr"/>
</dbReference>
<keyword evidence="4" id="KW-1185">Reference proteome</keyword>
<feature type="compositionally biased region" description="Polar residues" evidence="2">
    <location>
        <begin position="468"/>
        <end position="481"/>
    </location>
</feature>
<feature type="region of interest" description="Disordered" evidence="2">
    <location>
        <begin position="299"/>
        <end position="537"/>
    </location>
</feature>
<dbReference type="Proteomes" id="UP000515156">
    <property type="component" value="Chromosome 8"/>
</dbReference>
<feature type="compositionally biased region" description="Polar residues" evidence="2">
    <location>
        <begin position="363"/>
        <end position="374"/>
    </location>
</feature>
<feature type="domain" description="Opioid growth factor receptor (OGFr) conserved" evidence="3">
    <location>
        <begin position="86"/>
        <end position="291"/>
    </location>
</feature>
<dbReference type="InParanoid" id="A0A6P7YYU6"/>
<feature type="compositionally biased region" description="Polar residues" evidence="2">
    <location>
        <begin position="392"/>
        <end position="417"/>
    </location>
</feature>
<evidence type="ECO:0000313" key="5">
    <source>
        <dbReference type="RefSeq" id="XP_030068654.1"/>
    </source>
</evidence>
<protein>
    <submittedName>
        <fullName evidence="5">Opioid growth factor receptor</fullName>
    </submittedName>
</protein>
<name>A0A6P7YYU6_9AMPH</name>
<dbReference type="OrthoDB" id="9030204at2759"/>
<dbReference type="PANTHER" id="PTHR14015">
    <property type="entry name" value="OPIOID GROWTH FACTOR RECEPTOR OGFR ZETA-TYPE OPIOID RECEPTOR"/>
    <property type="match status" value="1"/>
</dbReference>
<organism evidence="4 5">
    <name type="scientific">Microcaecilia unicolor</name>
    <dbReference type="NCBI Taxonomy" id="1415580"/>
    <lineage>
        <taxon>Eukaryota</taxon>
        <taxon>Metazoa</taxon>
        <taxon>Chordata</taxon>
        <taxon>Craniata</taxon>
        <taxon>Vertebrata</taxon>
        <taxon>Euteleostomi</taxon>
        <taxon>Amphibia</taxon>
        <taxon>Gymnophiona</taxon>
        <taxon>Siphonopidae</taxon>
        <taxon>Microcaecilia</taxon>
    </lineage>
</organism>
<evidence type="ECO:0000259" key="3">
    <source>
        <dbReference type="Pfam" id="PF04664"/>
    </source>
</evidence>
<feature type="compositionally biased region" description="Polar residues" evidence="2">
    <location>
        <begin position="501"/>
        <end position="526"/>
    </location>
</feature>
<gene>
    <name evidence="5" type="primary">OGFR</name>
</gene>
<feature type="compositionally biased region" description="Polar residues" evidence="2">
    <location>
        <begin position="603"/>
        <end position="622"/>
    </location>
</feature>
<evidence type="ECO:0000313" key="4">
    <source>
        <dbReference type="Proteomes" id="UP000515156"/>
    </source>
</evidence>
<feature type="compositionally biased region" description="Basic and acidic residues" evidence="2">
    <location>
        <begin position="344"/>
        <end position="360"/>
    </location>
</feature>
<dbReference type="FunCoup" id="A0A6P7YYU6">
    <property type="interactions" value="44"/>
</dbReference>
<evidence type="ECO:0000256" key="2">
    <source>
        <dbReference type="SAM" id="MobiDB-lite"/>
    </source>
</evidence>
<dbReference type="KEGG" id="muo:115476424"/>
<comment type="similarity">
    <text evidence="1">Belongs to the opioid growth factor receptor family.</text>
</comment>
<dbReference type="GO" id="GO:0140625">
    <property type="term" value="F:opioid growth factor receptor activity"/>
    <property type="evidence" value="ECO:0007669"/>
    <property type="project" value="InterPro"/>
</dbReference>
<dbReference type="Pfam" id="PF04664">
    <property type="entry name" value="OGFr_N"/>
    <property type="match status" value="1"/>
</dbReference>
<dbReference type="AlphaFoldDB" id="A0A6P7YYU6"/>
<sequence>MALYQAAWEYDSTWEEEEEDEETESGDEDTRSEFEQRREPVVQEKKKQYWSNSYQGTKRPQRNWRAARDMQQYRHHYPHLQDREDEEEPMWNLKFYKNEVKFLPNGIKIEELLTYWLEDYEILEDRHTYIQWLFPLREEGMNWHATPLTQREIQEFKMSAEVMDRLIQAYELMLGFYGIRLVSRETGEVARAENWKERFRNLNGHTHNNLRITRILKCLGEMGFEHYQASLVKFFLKETLVEGTLPNVKQSALDYFLFTIRNKQQRRVLVHYAWKHFSPRENFVWGTLKKLERFEAQQQKTAMKTGCTDSRGEDETAEEYSTEEETRSQPKTVMSKDASQGSILDRDSKSEAGNSDKGEIGHQSPSADMNANNGTGLGMAKDCKKRKLESPVTKNNKNGTEQTNSPDVDAISSSFQEISMVASAVDEKGTTMQTEDMRELDDTAMKRRKKDQAKAEKGSAKVPESLDNDLSQNDVKGTSTEEGCIDKEPLKQVKDILKMEFSQSDDGSRLQNSTVSSDSLLLTQQPHPEGGLEHENNTATFSSENKVPALCDEALLPNVDKAESTVDGVRCMELGKEIEKGVDPGGDGQKESSVTESAEGAQDRSSLTNGERFTEALSSRTATKLADVANELNQKKEDVPTDEVNGMEMEGGNSEHHPAKDISGSPQTPIPIQ</sequence>
<feature type="region of interest" description="Disordered" evidence="2">
    <location>
        <begin position="577"/>
        <end position="673"/>
    </location>
</feature>
<feature type="compositionally biased region" description="Basic and acidic residues" evidence="2">
    <location>
        <begin position="484"/>
        <end position="498"/>
    </location>
</feature>
<proteinExistence type="inferred from homology"/>
<dbReference type="RefSeq" id="XP_030068654.1">
    <property type="nucleotide sequence ID" value="XM_030212794.1"/>
</dbReference>
<reference evidence="5" key="1">
    <citation type="submission" date="2025-08" db="UniProtKB">
        <authorList>
            <consortium name="RefSeq"/>
        </authorList>
    </citation>
    <scope>IDENTIFICATION</scope>
</reference>
<feature type="compositionally biased region" description="Basic and acidic residues" evidence="2">
    <location>
        <begin position="28"/>
        <end position="47"/>
    </location>
</feature>
<dbReference type="GeneID" id="115476424"/>
<feature type="compositionally biased region" description="Acidic residues" evidence="2">
    <location>
        <begin position="12"/>
        <end position="27"/>
    </location>
</feature>
<feature type="compositionally biased region" description="Polar residues" evidence="2">
    <location>
        <begin position="329"/>
        <end position="342"/>
    </location>
</feature>